<gene>
    <name evidence="1" type="ORF">NEISUBOT_05392</name>
</gene>
<organism evidence="1 2">
    <name type="scientific">Neisseria subflava NJ9703</name>
    <dbReference type="NCBI Taxonomy" id="546268"/>
    <lineage>
        <taxon>Bacteria</taxon>
        <taxon>Pseudomonadati</taxon>
        <taxon>Pseudomonadota</taxon>
        <taxon>Betaproteobacteria</taxon>
        <taxon>Neisseriales</taxon>
        <taxon>Neisseriaceae</taxon>
        <taxon>Neisseria</taxon>
    </lineage>
</organism>
<dbReference type="EMBL" id="ACEO02000013">
    <property type="protein sequence ID" value="EFC51220.1"/>
    <property type="molecule type" value="Genomic_DNA"/>
</dbReference>
<comment type="caution">
    <text evidence="1">The sequence shown here is derived from an EMBL/GenBank/DDBJ whole genome shotgun (WGS) entry which is preliminary data.</text>
</comment>
<proteinExistence type="predicted"/>
<dbReference type="Proteomes" id="UP000004621">
    <property type="component" value="Unassembled WGS sequence"/>
</dbReference>
<evidence type="ECO:0000313" key="1">
    <source>
        <dbReference type="EMBL" id="EFC51220.1"/>
    </source>
</evidence>
<evidence type="ECO:0000313" key="2">
    <source>
        <dbReference type="Proteomes" id="UP000004621"/>
    </source>
</evidence>
<protein>
    <submittedName>
        <fullName evidence="1">Uncharacterized protein</fullName>
    </submittedName>
</protein>
<accession>A0A9W5IPE0</accession>
<sequence length="63" mass="7214">MFCLSLILFKSLFYINSSKILTQKLILSTYTIINIGINQILSQKLKNILTPPLYSDRNSPHLS</sequence>
<dbReference type="AlphaFoldDB" id="A0A9W5IPE0"/>
<reference evidence="1 2" key="1">
    <citation type="submission" date="2010-01" db="EMBL/GenBank/DDBJ databases">
        <authorList>
            <person name="Weinstock G."/>
            <person name="Sodergren E."/>
            <person name="Clifton S."/>
            <person name="Fulton L."/>
            <person name="Fulton B."/>
            <person name="Courtney L."/>
            <person name="Fronick C."/>
            <person name="Harrison M."/>
            <person name="Strong C."/>
            <person name="Farmer C."/>
            <person name="Delahaunty K."/>
            <person name="Markovic C."/>
            <person name="Hall O."/>
            <person name="Minx P."/>
            <person name="Tomlinson C."/>
            <person name="Mitreva M."/>
            <person name="Nelson J."/>
            <person name="Hou S."/>
            <person name="Wollam A."/>
            <person name="Pepin K.H."/>
            <person name="Johnson M."/>
            <person name="Bhonagiri V."/>
            <person name="Nash W.E."/>
            <person name="Warren W."/>
            <person name="Chinwalla A."/>
            <person name="Mardis E.R."/>
            <person name="Wilson R.K."/>
        </authorList>
    </citation>
    <scope>NUCLEOTIDE SEQUENCE [LARGE SCALE GENOMIC DNA]</scope>
    <source>
        <strain evidence="1 2">NJ9703</strain>
    </source>
</reference>
<name>A0A9W5IPE0_NEISU</name>